<evidence type="ECO:0000313" key="3">
    <source>
        <dbReference type="Proteomes" id="UP000316665"/>
    </source>
</evidence>
<organism evidence="2 3">
    <name type="scientific">Janthinobacterium tructae</name>
    <dbReference type="NCBI Taxonomy" id="2590869"/>
    <lineage>
        <taxon>Bacteria</taxon>
        <taxon>Pseudomonadati</taxon>
        <taxon>Pseudomonadota</taxon>
        <taxon>Betaproteobacteria</taxon>
        <taxon>Burkholderiales</taxon>
        <taxon>Oxalobacteraceae</taxon>
        <taxon>Janthinobacterium</taxon>
    </lineage>
</organism>
<name>A0A4Y6R907_9BURK</name>
<evidence type="ECO:0000313" key="2">
    <source>
        <dbReference type="EMBL" id="QDG69418.1"/>
    </source>
</evidence>
<protein>
    <submittedName>
        <fullName evidence="2">P22 coat-protein 5 family protein</fullName>
    </submittedName>
</protein>
<accession>A0A4Y6R907</accession>
<feature type="signal peptide" evidence="1">
    <location>
        <begin position="1"/>
        <end position="25"/>
    </location>
</feature>
<feature type="chain" id="PRO_5021236590" evidence="1">
    <location>
        <begin position="26"/>
        <end position="454"/>
    </location>
</feature>
<gene>
    <name evidence="2" type="ORF">FJQ89_02565</name>
</gene>
<dbReference type="RefSeq" id="WP_141168907.1">
    <property type="nucleotide sequence ID" value="NZ_CP041185.1"/>
</dbReference>
<dbReference type="AlphaFoldDB" id="A0A4Y6R907"/>
<keyword evidence="3" id="KW-1185">Reference proteome</keyword>
<evidence type="ECO:0000256" key="1">
    <source>
        <dbReference type="SAM" id="SignalP"/>
    </source>
</evidence>
<keyword evidence="1" id="KW-0732">Signal</keyword>
<dbReference type="OrthoDB" id="3078155at2"/>
<sequence>MKKTLMSAMALCAMALFSTASTATAMAHKAVEMLTAVPAKADFASRVLVELAYRYITNYAARTGVILGANSLNGLVTTIYSASDQVARELVGFIPAVSADMNFTRAAVGQEVTSPVAPAATATDIAPAVTPPNDGDQNIGKKGVVITKARRVPIRWNGEEQLALDNNGASYNVILRDQISQAMRTLVNEVESDLAALYVKASRACGTANVAPFATAGDLTDTAGALRILEENGAQGLDFQLVLGSAAMVNLRGKQSGLFKVNEAGREDMLRNGMTDRLQGFALRNSSGIKLHAKGTAAAATTNAAGYAVGATVITLAAAGTGTSLAGDTITFAGDTNQYVVSSGDGDVSNGGTITLAAPGLLKAIPAAATAITVAASGFRNMFFARSAIQLATRAPALPKQGDSAVDRMLVTDPLTGLTFEISMYAQYRQMQYEVALAWGCGSVKDEFIGILHG</sequence>
<proteinExistence type="predicted"/>
<dbReference type="Proteomes" id="UP000316665">
    <property type="component" value="Chromosome"/>
</dbReference>
<reference evidence="2 3" key="1">
    <citation type="submission" date="2019-06" db="EMBL/GenBank/DDBJ databases">
        <title>Complete genome sequence of Janthinobacterium sp. SNU WT3 isolated from diseased rainbow trout.</title>
        <authorList>
            <person name="Oh W.T."/>
            <person name="Park S.C."/>
        </authorList>
    </citation>
    <scope>NUCLEOTIDE SEQUENCE [LARGE SCALE GENOMIC DNA]</scope>
    <source>
        <strain evidence="2 3">SNU WT3</strain>
    </source>
</reference>
<dbReference type="KEGG" id="jas:FJQ89_02565"/>
<dbReference type="EMBL" id="CP041185">
    <property type="protein sequence ID" value="QDG69418.1"/>
    <property type="molecule type" value="Genomic_DNA"/>
</dbReference>